<dbReference type="GO" id="GO:0005524">
    <property type="term" value="F:ATP binding"/>
    <property type="evidence" value="ECO:0007669"/>
    <property type="project" value="UniProtKB-UniRule"/>
</dbReference>
<dbReference type="Pfam" id="PF08544">
    <property type="entry name" value="GHMP_kinases_C"/>
    <property type="match status" value="1"/>
</dbReference>
<feature type="domain" description="GHMP kinase N-terminal" evidence="16">
    <location>
        <begin position="162"/>
        <end position="228"/>
    </location>
</feature>
<dbReference type="FunFam" id="3.30.70.890:FF:000018">
    <property type="entry name" value="Phosphomevalonate kinase"/>
    <property type="match status" value="1"/>
</dbReference>
<dbReference type="EC" id="2.7.4.2" evidence="3 15"/>
<reference evidence="19" key="1">
    <citation type="journal article" date="2012" name="PLoS Genet.">
        <title>The genomes of the fungal plant pathogens Cladosporium fulvum and Dothistroma septosporum reveal adaptation to different hosts and lifestyles but also signatures of common ancestry.</title>
        <authorList>
            <person name="de Wit P.J.G.M."/>
            <person name="van der Burgt A."/>
            <person name="Oekmen B."/>
            <person name="Stergiopoulos I."/>
            <person name="Abd-Elsalam K.A."/>
            <person name="Aerts A.L."/>
            <person name="Bahkali A.H."/>
            <person name="Beenen H.G."/>
            <person name="Chettri P."/>
            <person name="Cox M.P."/>
            <person name="Datema E."/>
            <person name="de Vries R.P."/>
            <person name="Dhillon B."/>
            <person name="Ganley A.R."/>
            <person name="Griffiths S.A."/>
            <person name="Guo Y."/>
            <person name="Hamelin R.C."/>
            <person name="Henrissat B."/>
            <person name="Kabir M.S."/>
            <person name="Jashni M.K."/>
            <person name="Kema G."/>
            <person name="Klaubauf S."/>
            <person name="Lapidus A."/>
            <person name="Levasseur A."/>
            <person name="Lindquist E."/>
            <person name="Mehrabi R."/>
            <person name="Ohm R.A."/>
            <person name="Owen T.J."/>
            <person name="Salamov A."/>
            <person name="Schwelm A."/>
            <person name="Schijlen E."/>
            <person name="Sun H."/>
            <person name="van den Burg H.A."/>
            <person name="van Ham R.C.H.J."/>
            <person name="Zhang S."/>
            <person name="Goodwin S.B."/>
            <person name="Grigoriev I.V."/>
            <person name="Collemare J."/>
            <person name="Bradshaw R.E."/>
        </authorList>
    </citation>
    <scope>NUCLEOTIDE SEQUENCE [LARGE SCALE GENOMIC DNA]</scope>
    <source>
        <strain evidence="19">NZE10 / CBS 128990</strain>
    </source>
</reference>
<evidence type="ECO:0000256" key="14">
    <source>
        <dbReference type="ARBA" id="ARBA00029326"/>
    </source>
</evidence>
<keyword evidence="5 15" id="KW-0808">Transferase</keyword>
<dbReference type="Proteomes" id="UP000016933">
    <property type="component" value="Unassembled WGS sequence"/>
</dbReference>
<dbReference type="InterPro" id="IPR016005">
    <property type="entry name" value="Erg8"/>
</dbReference>
<evidence type="ECO:0000256" key="15">
    <source>
        <dbReference type="PIRNR" id="PIRNR017288"/>
    </source>
</evidence>
<dbReference type="STRING" id="675120.N1PGJ9"/>
<evidence type="ECO:0000313" key="18">
    <source>
        <dbReference type="EMBL" id="EME40665.1"/>
    </source>
</evidence>
<evidence type="ECO:0000259" key="16">
    <source>
        <dbReference type="Pfam" id="PF00288"/>
    </source>
</evidence>
<evidence type="ECO:0000259" key="17">
    <source>
        <dbReference type="Pfam" id="PF08544"/>
    </source>
</evidence>
<dbReference type="InterPro" id="IPR035102">
    <property type="entry name" value="Phosphomevalonate_kinase"/>
</dbReference>
<keyword evidence="7 15" id="KW-0418">Kinase</keyword>
<gene>
    <name evidence="18" type="ORF">DOTSEDRAFT_74269</name>
</gene>
<dbReference type="InterPro" id="IPR036554">
    <property type="entry name" value="GHMP_kinase_C_sf"/>
</dbReference>
<dbReference type="eggNOG" id="KOG4519">
    <property type="taxonomic scope" value="Eukaryota"/>
</dbReference>
<dbReference type="GO" id="GO:0019287">
    <property type="term" value="P:isopentenyl diphosphate biosynthetic process, mevalonate pathway"/>
    <property type="evidence" value="ECO:0007669"/>
    <property type="project" value="UniProtKB-UniRule"/>
</dbReference>
<evidence type="ECO:0000256" key="7">
    <source>
        <dbReference type="ARBA" id="ARBA00022777"/>
    </source>
</evidence>
<protein>
    <recommendedName>
        <fullName evidence="3 15">Phosphomevalonate kinase</fullName>
        <ecNumber evidence="3 15">2.7.4.2</ecNumber>
    </recommendedName>
</protein>
<evidence type="ECO:0000256" key="9">
    <source>
        <dbReference type="ARBA" id="ARBA00022955"/>
    </source>
</evidence>
<comment type="pathway">
    <text evidence="1 15">Isoprenoid biosynthesis; isopentenyl diphosphate biosynthesis via mevalonate pathway; isopentenyl diphosphate from (R)-mevalonate: step 2/3.</text>
</comment>
<reference evidence="18 19" key="2">
    <citation type="journal article" date="2012" name="PLoS Pathog.">
        <title>Diverse lifestyles and strategies of plant pathogenesis encoded in the genomes of eighteen Dothideomycetes fungi.</title>
        <authorList>
            <person name="Ohm R.A."/>
            <person name="Feau N."/>
            <person name="Henrissat B."/>
            <person name="Schoch C.L."/>
            <person name="Horwitz B.A."/>
            <person name="Barry K.W."/>
            <person name="Condon B.J."/>
            <person name="Copeland A.C."/>
            <person name="Dhillon B."/>
            <person name="Glaser F."/>
            <person name="Hesse C.N."/>
            <person name="Kosti I."/>
            <person name="LaButti K."/>
            <person name="Lindquist E.A."/>
            <person name="Lucas S."/>
            <person name="Salamov A.A."/>
            <person name="Bradshaw R.E."/>
            <person name="Ciuffetti L."/>
            <person name="Hamelin R.C."/>
            <person name="Kema G.H.J."/>
            <person name="Lawrence C."/>
            <person name="Scott J.A."/>
            <person name="Spatafora J.W."/>
            <person name="Turgeon B.G."/>
            <person name="de Wit P.J.G.M."/>
            <person name="Zhong S."/>
            <person name="Goodwin S.B."/>
            <person name="Grigoriev I.V."/>
        </authorList>
    </citation>
    <scope>NUCLEOTIDE SEQUENCE [LARGE SCALE GENOMIC DNA]</scope>
    <source>
        <strain evidence="19">NZE10 / CBS 128990</strain>
    </source>
</reference>
<keyword evidence="11 15" id="KW-0443">Lipid metabolism</keyword>
<keyword evidence="8" id="KW-0067">ATP-binding</keyword>
<evidence type="ECO:0000256" key="11">
    <source>
        <dbReference type="ARBA" id="ARBA00023098"/>
    </source>
</evidence>
<dbReference type="OMA" id="LVIHRTM"/>
<dbReference type="EMBL" id="KB446543">
    <property type="protein sequence ID" value="EME40665.1"/>
    <property type="molecule type" value="Genomic_DNA"/>
</dbReference>
<keyword evidence="19" id="KW-1185">Reference proteome</keyword>
<evidence type="ECO:0000256" key="2">
    <source>
        <dbReference type="ARBA" id="ARBA00006495"/>
    </source>
</evidence>
<evidence type="ECO:0000256" key="1">
    <source>
        <dbReference type="ARBA" id="ARBA00005017"/>
    </source>
</evidence>
<dbReference type="GO" id="GO:0031388">
    <property type="term" value="P:organic acid phosphorylation"/>
    <property type="evidence" value="ECO:0007669"/>
    <property type="project" value="EnsemblFungi"/>
</dbReference>
<dbReference type="AlphaFoldDB" id="N1PGJ9"/>
<evidence type="ECO:0000256" key="3">
    <source>
        <dbReference type="ARBA" id="ARBA00012958"/>
    </source>
</evidence>
<keyword evidence="4 15" id="KW-0444">Lipid biosynthesis</keyword>
<comment type="similarity">
    <text evidence="2 15">Belongs to the GHMP kinase family. Mevalonate kinase subfamily.</text>
</comment>
<dbReference type="InterPro" id="IPR013750">
    <property type="entry name" value="GHMP_kinase_C_dom"/>
</dbReference>
<dbReference type="InterPro" id="IPR014721">
    <property type="entry name" value="Ribsml_uS5_D2-typ_fold_subgr"/>
</dbReference>
<organism evidence="18 19">
    <name type="scientific">Dothistroma septosporum (strain NZE10 / CBS 128990)</name>
    <name type="common">Red band needle blight fungus</name>
    <name type="synonym">Mycosphaerella pini</name>
    <dbReference type="NCBI Taxonomy" id="675120"/>
    <lineage>
        <taxon>Eukaryota</taxon>
        <taxon>Fungi</taxon>
        <taxon>Dikarya</taxon>
        <taxon>Ascomycota</taxon>
        <taxon>Pezizomycotina</taxon>
        <taxon>Dothideomycetes</taxon>
        <taxon>Dothideomycetidae</taxon>
        <taxon>Mycosphaerellales</taxon>
        <taxon>Mycosphaerellaceae</taxon>
        <taxon>Dothistroma</taxon>
    </lineage>
</organism>
<feature type="domain" description="GHMP kinase C-terminal" evidence="17">
    <location>
        <begin position="348"/>
        <end position="407"/>
    </location>
</feature>
<keyword evidence="10" id="KW-0756">Sterol biosynthesis</keyword>
<dbReference type="Pfam" id="PF00288">
    <property type="entry name" value="GHMP_kinases_N"/>
    <property type="match status" value="1"/>
</dbReference>
<evidence type="ECO:0000313" key="19">
    <source>
        <dbReference type="Proteomes" id="UP000016933"/>
    </source>
</evidence>
<keyword evidence="9 15" id="KW-0752">Steroid biosynthesis</keyword>
<dbReference type="GO" id="GO:0010142">
    <property type="term" value="P:farnesyl diphosphate biosynthetic process, mevalonate pathway"/>
    <property type="evidence" value="ECO:0007669"/>
    <property type="project" value="EnsemblFungi"/>
</dbReference>
<accession>N1PGJ9</accession>
<evidence type="ECO:0000256" key="6">
    <source>
        <dbReference type="ARBA" id="ARBA00022741"/>
    </source>
</evidence>
<evidence type="ECO:0000256" key="10">
    <source>
        <dbReference type="ARBA" id="ARBA00023011"/>
    </source>
</evidence>
<dbReference type="SUPFAM" id="SSF54211">
    <property type="entry name" value="Ribosomal protein S5 domain 2-like"/>
    <property type="match status" value="1"/>
</dbReference>
<dbReference type="GO" id="GO:0006696">
    <property type="term" value="P:ergosterol biosynthetic process"/>
    <property type="evidence" value="ECO:0007669"/>
    <property type="project" value="EnsemblFungi"/>
</dbReference>
<dbReference type="PIRSF" id="PIRSF017288">
    <property type="entry name" value="PMK_GHMP_euk"/>
    <property type="match status" value="1"/>
</dbReference>
<dbReference type="OrthoDB" id="10262935at2759"/>
<keyword evidence="12" id="KW-1207">Sterol metabolism</keyword>
<dbReference type="Gene3D" id="3.30.230.10">
    <property type="match status" value="1"/>
</dbReference>
<dbReference type="Gene3D" id="3.30.70.890">
    <property type="entry name" value="GHMP kinase, C-terminal domain"/>
    <property type="match status" value="1"/>
</dbReference>
<dbReference type="GO" id="GO:0004631">
    <property type="term" value="F:phosphomevalonate kinase activity"/>
    <property type="evidence" value="ECO:0007669"/>
    <property type="project" value="UniProtKB-UniRule"/>
</dbReference>
<proteinExistence type="inferred from homology"/>
<evidence type="ECO:0000256" key="5">
    <source>
        <dbReference type="ARBA" id="ARBA00022679"/>
    </source>
</evidence>
<comment type="catalytic activity">
    <reaction evidence="14">
        <text>(R)-5-phosphomevalonate + ATP = (R)-5-diphosphomevalonate + ADP</text>
        <dbReference type="Rhea" id="RHEA:16341"/>
        <dbReference type="ChEBI" id="CHEBI:30616"/>
        <dbReference type="ChEBI" id="CHEBI:57557"/>
        <dbReference type="ChEBI" id="CHEBI:58146"/>
        <dbReference type="ChEBI" id="CHEBI:456216"/>
        <dbReference type="EC" id="2.7.4.2"/>
    </reaction>
    <physiologicalReaction direction="left-to-right" evidence="14">
        <dbReference type="Rhea" id="RHEA:16342"/>
    </physiologicalReaction>
</comment>
<evidence type="ECO:0000256" key="8">
    <source>
        <dbReference type="ARBA" id="ARBA00022840"/>
    </source>
</evidence>
<evidence type="ECO:0000256" key="4">
    <source>
        <dbReference type="ARBA" id="ARBA00022516"/>
    </source>
</evidence>
<keyword evidence="13 15" id="KW-0753">Steroid metabolism</keyword>
<dbReference type="InterPro" id="IPR006204">
    <property type="entry name" value="GHMP_kinase_N_dom"/>
</dbReference>
<sequence>MGSDGAVAISAPGKVLLAGGYLVLDRAHTGLVFGLNARIHVLIEDIPTSNGIVLNEITVRSPQFLEAVWEYGYRLSERDGGIEVTQLRVDADLNLNRNPFVEATLAYALSYITSLVGSTITPAAITILADNDYYSTPAEISAGDYGVASRFHNFSLPLSKAPKTGLGSSAALVTAVTAALLTYYLPRSKFDLKADESKKRLHNLAQAAHCAAQGKVGSGFDVASAVYGTCTYRRFSPDLLSNHAEPGVPKFATELRDIVDENHHKIRWDTEIQKQVVKIPEGLRLVMCDVSCGSKTPGMVKQVLSWRKEKPEEANAIWVDLDDANQALAKALKAATETSGADKYEDLRKTINRIRELIRVMSEKSDVPIEPPAQTKLLDACEKVPGVIGGVVPGAGGYDAISLLIEDNVDTMGRLGELFAGWQFDGEGGSGKVSMLGVREEMEGIKEEGVQSYHQWMKVFVDF</sequence>
<name>N1PGJ9_DOTSN</name>
<dbReference type="PANTHER" id="PTHR31814:SF2">
    <property type="entry name" value="PHOSPHOMEVALONATE KINASE"/>
    <property type="match status" value="1"/>
</dbReference>
<dbReference type="PANTHER" id="PTHR31814">
    <property type="match status" value="1"/>
</dbReference>
<evidence type="ECO:0000256" key="12">
    <source>
        <dbReference type="ARBA" id="ARBA00023166"/>
    </source>
</evidence>
<evidence type="ECO:0000256" key="13">
    <source>
        <dbReference type="ARBA" id="ARBA00023221"/>
    </source>
</evidence>
<dbReference type="SUPFAM" id="SSF55060">
    <property type="entry name" value="GHMP Kinase, C-terminal domain"/>
    <property type="match status" value="1"/>
</dbReference>
<dbReference type="GO" id="GO:0005777">
    <property type="term" value="C:peroxisome"/>
    <property type="evidence" value="ECO:0007669"/>
    <property type="project" value="TreeGrafter"/>
</dbReference>
<dbReference type="UniPathway" id="UPA00057">
    <property type="reaction ID" value="UER00099"/>
</dbReference>
<dbReference type="HOGENOM" id="CLU_022059_1_0_1"/>
<keyword evidence="6" id="KW-0547">Nucleotide-binding</keyword>
<dbReference type="InterPro" id="IPR020568">
    <property type="entry name" value="Ribosomal_Su5_D2-typ_SF"/>
</dbReference>